<comment type="caution">
    <text evidence="2">The sequence shown here is derived from an EMBL/GenBank/DDBJ whole genome shotgun (WGS) entry which is preliminary data.</text>
</comment>
<name>A0ABD0JUW0_9CAEN</name>
<feature type="compositionally biased region" description="Low complexity" evidence="1">
    <location>
        <begin position="24"/>
        <end position="35"/>
    </location>
</feature>
<evidence type="ECO:0000313" key="3">
    <source>
        <dbReference type="Proteomes" id="UP001519460"/>
    </source>
</evidence>
<organism evidence="2 3">
    <name type="scientific">Batillaria attramentaria</name>
    <dbReference type="NCBI Taxonomy" id="370345"/>
    <lineage>
        <taxon>Eukaryota</taxon>
        <taxon>Metazoa</taxon>
        <taxon>Spiralia</taxon>
        <taxon>Lophotrochozoa</taxon>
        <taxon>Mollusca</taxon>
        <taxon>Gastropoda</taxon>
        <taxon>Caenogastropoda</taxon>
        <taxon>Sorbeoconcha</taxon>
        <taxon>Cerithioidea</taxon>
        <taxon>Batillariidae</taxon>
        <taxon>Batillaria</taxon>
    </lineage>
</organism>
<proteinExistence type="predicted"/>
<dbReference type="Proteomes" id="UP001519460">
    <property type="component" value="Unassembled WGS sequence"/>
</dbReference>
<protein>
    <submittedName>
        <fullName evidence="2">Uncharacterized protein</fullName>
    </submittedName>
</protein>
<feature type="compositionally biased region" description="Polar residues" evidence="1">
    <location>
        <begin position="43"/>
        <end position="52"/>
    </location>
</feature>
<sequence length="94" mass="9919">DTSGSTVLTEPALLTRDATPYLTFSSSGPGSFTPSYLRKSPSHNDFPSSALSSFGVRDSGADRSRQRKMAVVMDRDASSATFGAEGSNPKGLRD</sequence>
<accession>A0ABD0JUW0</accession>
<keyword evidence="3" id="KW-1185">Reference proteome</keyword>
<feature type="non-terminal residue" evidence="2">
    <location>
        <position position="1"/>
    </location>
</feature>
<reference evidence="2 3" key="1">
    <citation type="journal article" date="2023" name="Sci. Data">
        <title>Genome assembly of the Korean intertidal mud-creeper Batillaria attramentaria.</title>
        <authorList>
            <person name="Patra A.K."/>
            <person name="Ho P.T."/>
            <person name="Jun S."/>
            <person name="Lee S.J."/>
            <person name="Kim Y."/>
            <person name="Won Y.J."/>
        </authorList>
    </citation>
    <scope>NUCLEOTIDE SEQUENCE [LARGE SCALE GENOMIC DNA]</scope>
    <source>
        <strain evidence="2">Wonlab-2016</strain>
    </source>
</reference>
<feature type="region of interest" description="Disordered" evidence="1">
    <location>
        <begin position="24"/>
        <end position="94"/>
    </location>
</feature>
<dbReference type="EMBL" id="JACVVK020000329">
    <property type="protein sequence ID" value="KAK7478318.1"/>
    <property type="molecule type" value="Genomic_DNA"/>
</dbReference>
<evidence type="ECO:0000256" key="1">
    <source>
        <dbReference type="SAM" id="MobiDB-lite"/>
    </source>
</evidence>
<evidence type="ECO:0000313" key="2">
    <source>
        <dbReference type="EMBL" id="KAK7478318.1"/>
    </source>
</evidence>
<gene>
    <name evidence="2" type="ORF">BaRGS_00030470</name>
</gene>
<dbReference type="AlphaFoldDB" id="A0ABD0JUW0"/>